<organism evidence="1 2">
    <name type="scientific">Phytophthora lilii</name>
    <dbReference type="NCBI Taxonomy" id="2077276"/>
    <lineage>
        <taxon>Eukaryota</taxon>
        <taxon>Sar</taxon>
        <taxon>Stramenopiles</taxon>
        <taxon>Oomycota</taxon>
        <taxon>Peronosporomycetes</taxon>
        <taxon>Peronosporales</taxon>
        <taxon>Peronosporaceae</taxon>
        <taxon>Phytophthora</taxon>
    </lineage>
</organism>
<evidence type="ECO:0000313" key="2">
    <source>
        <dbReference type="Proteomes" id="UP001165083"/>
    </source>
</evidence>
<name>A0A9W6UBQ8_9STRA</name>
<dbReference type="Proteomes" id="UP001165083">
    <property type="component" value="Unassembled WGS sequence"/>
</dbReference>
<dbReference type="EMBL" id="BSXW01000754">
    <property type="protein sequence ID" value="GMF29066.1"/>
    <property type="molecule type" value="Genomic_DNA"/>
</dbReference>
<accession>A0A9W6UBQ8</accession>
<evidence type="ECO:0000313" key="1">
    <source>
        <dbReference type="EMBL" id="GMF29066.1"/>
    </source>
</evidence>
<gene>
    <name evidence="1" type="ORF">Plil01_001230000</name>
</gene>
<reference evidence="1" key="1">
    <citation type="submission" date="2023-04" db="EMBL/GenBank/DDBJ databases">
        <title>Phytophthora lilii NBRC 32176.</title>
        <authorList>
            <person name="Ichikawa N."/>
            <person name="Sato H."/>
            <person name="Tonouchi N."/>
        </authorList>
    </citation>
    <scope>NUCLEOTIDE SEQUENCE</scope>
    <source>
        <strain evidence="1">NBRC 32176</strain>
    </source>
</reference>
<sequence>MGITFFFNSAGMCCKYEVDLDYVGAFASSVKDRFDVFYAVKKTNKDGRPRKQRKGWGRFQSVLDVQNLRQEVQNLTTLRDVLSTQSLVQRHSPEGSLSRMVNEYFHVFRKGAVLQEAGRKRLVDDCDQRAFMHSMMDAEVDVGNGLKGPDVMMDQMATYSTFLRFICMSGQVHNIVTADDSVLISVRGSFVFQVLRSTIEMVFPHVMGDEWLLAELIGKEVEAAARSTFHFNAEGKCVKYDVDMDFVDAFTSIVNDP</sequence>
<dbReference type="AlphaFoldDB" id="A0A9W6UBQ8"/>
<proteinExistence type="predicted"/>
<comment type="caution">
    <text evidence="1">The sequence shown here is derived from an EMBL/GenBank/DDBJ whole genome shotgun (WGS) entry which is preliminary data.</text>
</comment>
<dbReference type="OrthoDB" id="103359at2759"/>
<keyword evidence="2" id="KW-1185">Reference proteome</keyword>
<protein>
    <submittedName>
        <fullName evidence="1">Unnamed protein product</fullName>
    </submittedName>
</protein>